<dbReference type="AlphaFoldDB" id="A0A438CFT7"/>
<accession>A0A438CFT7</accession>
<name>A0A438CFT7_VITVI</name>
<reference evidence="2 3" key="1">
    <citation type="journal article" date="2018" name="PLoS Genet.">
        <title>Population sequencing reveals clonal diversity and ancestral inbreeding in the grapevine cultivar Chardonnay.</title>
        <authorList>
            <person name="Roach M.J."/>
            <person name="Johnson D.L."/>
            <person name="Bohlmann J."/>
            <person name="van Vuuren H.J."/>
            <person name="Jones S.J."/>
            <person name="Pretorius I.S."/>
            <person name="Schmidt S.A."/>
            <person name="Borneman A.R."/>
        </authorList>
    </citation>
    <scope>NUCLEOTIDE SEQUENCE [LARGE SCALE GENOMIC DNA]</scope>
    <source>
        <strain evidence="3">cv. Chardonnay</strain>
        <tissue evidence="2">Leaf</tissue>
    </source>
</reference>
<dbReference type="Proteomes" id="UP000288805">
    <property type="component" value="Unassembled WGS sequence"/>
</dbReference>
<evidence type="ECO:0000313" key="3">
    <source>
        <dbReference type="Proteomes" id="UP000288805"/>
    </source>
</evidence>
<evidence type="ECO:0000256" key="1">
    <source>
        <dbReference type="SAM" id="MobiDB-lite"/>
    </source>
</evidence>
<sequence>MEGASAWDAPRRRGLLLWPAPLDYGLPHPFEEKVHRKKLQRVDTIPLLFPRLLCQILEYLGFPIEPQLKHRPLFRERFTLNKWNQLVGYSVSPGVPPMVAPPEPPQLEHREPRQRLHHQYPTPEATFATLPTTPTVPPVVPTTSEPSITISSLEFCVLLQLTTLTVEVRILPSQDEPPTVTATPKEASSPPEAPTA</sequence>
<feature type="region of interest" description="Disordered" evidence="1">
    <location>
        <begin position="174"/>
        <end position="196"/>
    </location>
</feature>
<proteinExistence type="predicted"/>
<protein>
    <submittedName>
        <fullName evidence="2">Uncharacterized protein</fullName>
    </submittedName>
</protein>
<organism evidence="2 3">
    <name type="scientific">Vitis vinifera</name>
    <name type="common">Grape</name>
    <dbReference type="NCBI Taxonomy" id="29760"/>
    <lineage>
        <taxon>Eukaryota</taxon>
        <taxon>Viridiplantae</taxon>
        <taxon>Streptophyta</taxon>
        <taxon>Embryophyta</taxon>
        <taxon>Tracheophyta</taxon>
        <taxon>Spermatophyta</taxon>
        <taxon>Magnoliopsida</taxon>
        <taxon>eudicotyledons</taxon>
        <taxon>Gunneridae</taxon>
        <taxon>Pentapetalae</taxon>
        <taxon>rosids</taxon>
        <taxon>Vitales</taxon>
        <taxon>Vitaceae</taxon>
        <taxon>Viteae</taxon>
        <taxon>Vitis</taxon>
    </lineage>
</organism>
<comment type="caution">
    <text evidence="2">The sequence shown here is derived from an EMBL/GenBank/DDBJ whole genome shotgun (WGS) entry which is preliminary data.</text>
</comment>
<gene>
    <name evidence="2" type="ORF">CK203_109594</name>
</gene>
<evidence type="ECO:0000313" key="2">
    <source>
        <dbReference type="EMBL" id="RVW22049.1"/>
    </source>
</evidence>
<dbReference type="EMBL" id="QGNW01002253">
    <property type="protein sequence ID" value="RVW22049.1"/>
    <property type="molecule type" value="Genomic_DNA"/>
</dbReference>